<dbReference type="PROSITE" id="PS51186">
    <property type="entry name" value="GNAT"/>
    <property type="match status" value="1"/>
</dbReference>
<proteinExistence type="predicted"/>
<dbReference type="Gene3D" id="3.40.630.30">
    <property type="match status" value="1"/>
</dbReference>
<dbReference type="PANTHER" id="PTHR43420:SF47">
    <property type="entry name" value="N-ACETYLTRANSFERASE DOMAIN-CONTAINING PROTEIN"/>
    <property type="match status" value="1"/>
</dbReference>
<keyword evidence="5" id="KW-1185">Reference proteome</keyword>
<evidence type="ECO:0000313" key="4">
    <source>
        <dbReference type="EMBL" id="SMF65896.1"/>
    </source>
</evidence>
<feature type="domain" description="N-acetyltransferase" evidence="3">
    <location>
        <begin position="3"/>
        <end position="156"/>
    </location>
</feature>
<dbReference type="Pfam" id="PF00583">
    <property type="entry name" value="Acetyltransf_1"/>
    <property type="match status" value="1"/>
</dbReference>
<keyword evidence="4" id="KW-0687">Ribonucleoprotein</keyword>
<reference evidence="4 5" key="1">
    <citation type="submission" date="2017-04" db="EMBL/GenBank/DDBJ databases">
        <authorList>
            <person name="Afonso C.L."/>
            <person name="Miller P.J."/>
            <person name="Scott M.A."/>
            <person name="Spackman E."/>
            <person name="Goraichik I."/>
            <person name="Dimitrov K.M."/>
            <person name="Suarez D.L."/>
            <person name="Swayne D.E."/>
        </authorList>
    </citation>
    <scope>NUCLEOTIDE SEQUENCE [LARGE SCALE GENOMIC DNA]</scope>
    <source>
        <strain evidence="4 5">N3/975</strain>
    </source>
</reference>
<dbReference type="InterPro" id="IPR000182">
    <property type="entry name" value="GNAT_dom"/>
</dbReference>
<gene>
    <name evidence="4" type="ORF">SAMN05661091_0207</name>
</gene>
<name>A0A1X7GA45_9BACL</name>
<protein>
    <submittedName>
        <fullName evidence="4">Ribosomal protein S18 acetylase RimI</fullName>
    </submittedName>
</protein>
<evidence type="ECO:0000256" key="1">
    <source>
        <dbReference type="ARBA" id="ARBA00022679"/>
    </source>
</evidence>
<dbReference type="GO" id="GO:0005840">
    <property type="term" value="C:ribosome"/>
    <property type="evidence" value="ECO:0007669"/>
    <property type="project" value="UniProtKB-KW"/>
</dbReference>
<dbReference type="GO" id="GO:0016747">
    <property type="term" value="F:acyltransferase activity, transferring groups other than amino-acyl groups"/>
    <property type="evidence" value="ECO:0007669"/>
    <property type="project" value="InterPro"/>
</dbReference>
<keyword evidence="1" id="KW-0808">Transferase</keyword>
<dbReference type="STRING" id="1313296.SAMN05661091_0207"/>
<dbReference type="PANTHER" id="PTHR43420">
    <property type="entry name" value="ACETYLTRANSFERASE"/>
    <property type="match status" value="1"/>
</dbReference>
<dbReference type="InterPro" id="IPR050680">
    <property type="entry name" value="YpeA/RimI_acetyltransf"/>
</dbReference>
<dbReference type="InterPro" id="IPR016181">
    <property type="entry name" value="Acyl_CoA_acyltransferase"/>
</dbReference>
<dbReference type="SUPFAM" id="SSF55729">
    <property type="entry name" value="Acyl-CoA N-acyltransferases (Nat)"/>
    <property type="match status" value="1"/>
</dbReference>
<dbReference type="EMBL" id="LT840184">
    <property type="protein sequence ID" value="SMF65896.1"/>
    <property type="molecule type" value="Genomic_DNA"/>
</dbReference>
<dbReference type="CDD" id="cd04301">
    <property type="entry name" value="NAT_SF"/>
    <property type="match status" value="1"/>
</dbReference>
<dbReference type="AlphaFoldDB" id="A0A1X7GA45"/>
<dbReference type="Proteomes" id="UP000192940">
    <property type="component" value="Chromosome I"/>
</dbReference>
<evidence type="ECO:0000259" key="3">
    <source>
        <dbReference type="PROSITE" id="PS51186"/>
    </source>
</evidence>
<evidence type="ECO:0000313" key="5">
    <source>
        <dbReference type="Proteomes" id="UP000192940"/>
    </source>
</evidence>
<sequence length="294" mass="33383">MEIHFKRASEIPADKLLDIWNASFEDYLVNMSMGLNLFIRRAAFEELDFEGSVVMYVDDEPAGLTMNGYRKYGEEWKVWNGGTGIVKSRRGQGLGRHLIEASLNTYRTRGVNTALLEVFVQNEPAVRLYKSCGYEEIERLRFMSCDEDLEASIFGSDDPGFRYKTGVPSEVGALDFYDHSGPWQTHWQCLKGGQSLILSNGLTPLGYALYRNDFDEAGKHVSVVVTNIGVHPDVENPEDVLKALLRYVMKPEEQGLKRHANHVRSTRPLLGSLLDQAGFTNTFELLHMKQDMHR</sequence>
<keyword evidence="4" id="KW-0689">Ribosomal protein</keyword>
<evidence type="ECO:0000256" key="2">
    <source>
        <dbReference type="ARBA" id="ARBA00023315"/>
    </source>
</evidence>
<organism evidence="4 5">
    <name type="scientific">Paenibacillus uliginis N3/975</name>
    <dbReference type="NCBI Taxonomy" id="1313296"/>
    <lineage>
        <taxon>Bacteria</taxon>
        <taxon>Bacillati</taxon>
        <taxon>Bacillota</taxon>
        <taxon>Bacilli</taxon>
        <taxon>Bacillales</taxon>
        <taxon>Paenibacillaceae</taxon>
        <taxon>Paenibacillus</taxon>
    </lineage>
</organism>
<accession>A0A1X7GA45</accession>
<keyword evidence="2" id="KW-0012">Acyltransferase</keyword>